<organism evidence="8 9">
    <name type="scientific">Syntrophobacter fumaroxidans (strain DSM 10017 / MPOB)</name>
    <dbReference type="NCBI Taxonomy" id="335543"/>
    <lineage>
        <taxon>Bacteria</taxon>
        <taxon>Pseudomonadati</taxon>
        <taxon>Thermodesulfobacteriota</taxon>
        <taxon>Syntrophobacteria</taxon>
        <taxon>Syntrophobacterales</taxon>
        <taxon>Syntrophobacteraceae</taxon>
        <taxon>Syntrophobacter</taxon>
    </lineage>
</organism>
<dbReference type="EMBL" id="CP000478">
    <property type="protein sequence ID" value="ABK18962.1"/>
    <property type="molecule type" value="Genomic_DNA"/>
</dbReference>
<evidence type="ECO:0000256" key="4">
    <source>
        <dbReference type="ARBA" id="ARBA00023136"/>
    </source>
</evidence>
<dbReference type="STRING" id="335543.Sfum_3289"/>
<evidence type="ECO:0000256" key="3">
    <source>
        <dbReference type="ARBA" id="ARBA00022989"/>
    </source>
</evidence>
<dbReference type="Proteomes" id="UP000001784">
    <property type="component" value="Chromosome"/>
</dbReference>
<comment type="similarity">
    <text evidence="5">Belongs to the 4-toluene sulfonate uptake permease (TSUP) (TC 2.A.102) family.</text>
</comment>
<dbReference type="KEGG" id="sfu:Sfum_3289"/>
<feature type="region of interest" description="Disordered" evidence="6">
    <location>
        <begin position="37"/>
        <end position="63"/>
    </location>
</feature>
<accession>A0LNG0</accession>
<evidence type="ECO:0000256" key="2">
    <source>
        <dbReference type="ARBA" id="ARBA00022692"/>
    </source>
</evidence>
<dbReference type="eggNOG" id="COG0730">
    <property type="taxonomic scope" value="Bacteria"/>
</dbReference>
<keyword evidence="4 5" id="KW-0472">Membrane</keyword>
<evidence type="ECO:0000313" key="9">
    <source>
        <dbReference type="Proteomes" id="UP000001784"/>
    </source>
</evidence>
<dbReference type="AlphaFoldDB" id="A0LNG0"/>
<dbReference type="GO" id="GO:0005886">
    <property type="term" value="C:plasma membrane"/>
    <property type="evidence" value="ECO:0007669"/>
    <property type="project" value="UniProtKB-SubCell"/>
</dbReference>
<dbReference type="PANTHER" id="PTHR43701">
    <property type="entry name" value="MEMBRANE TRANSPORTER PROTEIN MJ0441-RELATED"/>
    <property type="match status" value="1"/>
</dbReference>
<dbReference type="HOGENOM" id="CLU_668565_0_0_7"/>
<keyword evidence="3 5" id="KW-1133">Transmembrane helix</keyword>
<evidence type="ECO:0000256" key="5">
    <source>
        <dbReference type="RuleBase" id="RU363041"/>
    </source>
</evidence>
<keyword evidence="7" id="KW-0732">Signal</keyword>
<feature type="transmembrane region" description="Helical" evidence="5">
    <location>
        <begin position="391"/>
        <end position="413"/>
    </location>
</feature>
<name>A0LNG0_SYNFM</name>
<protein>
    <recommendedName>
        <fullName evidence="5">Probable membrane transporter protein</fullName>
    </recommendedName>
</protein>
<dbReference type="RefSeq" id="WP_011700087.1">
    <property type="nucleotide sequence ID" value="NC_008554.1"/>
</dbReference>
<comment type="subcellular location">
    <subcellularLocation>
        <location evidence="5">Cell membrane</location>
        <topology evidence="5">Multi-pass membrane protein</topology>
    </subcellularLocation>
    <subcellularLocation>
        <location evidence="1">Membrane</location>
        <topology evidence="1">Multi-pass membrane protein</topology>
    </subcellularLocation>
</comment>
<feature type="transmembrane region" description="Helical" evidence="5">
    <location>
        <begin position="361"/>
        <end position="379"/>
    </location>
</feature>
<keyword evidence="9" id="KW-1185">Reference proteome</keyword>
<sequence>MKRYWISVLVAVSATLFMFYQNNGIAQQAQVNLSQAAPGARPEVAPGGAPAGGLPEAKPEAGTAKAVEPVTIQTDMTALNNGGVLSVTGSAPAGKPVYLEVWAEDAVRASRFDASVDKDTGKRPYILYMTEAMPAYYRIYTPGELKGTLENIKKLKGDWSASQAIKDLGAEAAYSVPARIKIDRYQATLLGSVVGSRGDLLPAMEEKENRRRSMQLVKARFRDPAKVFMPNVEVKPDGTFSAKVNIDGGSAPGKYFIRAVADKDVKSRTITVENNISFPNIYFSNAGTSINFFGPFLLTLAIAIFGVLMGAGGGFILNPLLVSLWPLPHTVVAGTVMPTVAFSQASGIVNYSKIKFINWKLGTTIGLSMVLGAFIGPKLTELVSLSQYKFIFGWILIVLAGLMFWQTMPAYLAKNKKEQAILKEFKKKAEEKTLRPAVA</sequence>
<feature type="chain" id="PRO_5002627325" description="Probable membrane transporter protein" evidence="7">
    <location>
        <begin position="21"/>
        <end position="439"/>
    </location>
</feature>
<proteinExistence type="inferred from homology"/>
<dbReference type="Pfam" id="PF01925">
    <property type="entry name" value="TauE"/>
    <property type="match status" value="1"/>
</dbReference>
<dbReference type="PANTHER" id="PTHR43701:SF2">
    <property type="entry name" value="MEMBRANE TRANSPORTER PROTEIN YJNA-RELATED"/>
    <property type="match status" value="1"/>
</dbReference>
<dbReference type="InterPro" id="IPR051598">
    <property type="entry name" value="TSUP/Inactive_protease-like"/>
</dbReference>
<dbReference type="InterPro" id="IPR002781">
    <property type="entry name" value="TM_pro_TauE-like"/>
</dbReference>
<keyword evidence="2 5" id="KW-0812">Transmembrane</keyword>
<evidence type="ECO:0000256" key="6">
    <source>
        <dbReference type="SAM" id="MobiDB-lite"/>
    </source>
</evidence>
<reference evidence="8 9" key="1">
    <citation type="submission" date="2006-10" db="EMBL/GenBank/DDBJ databases">
        <title>Complete sequence of Syntrophobacter fumaroxidans MPOB.</title>
        <authorList>
            <consortium name="US DOE Joint Genome Institute"/>
            <person name="Copeland A."/>
            <person name="Lucas S."/>
            <person name="Lapidus A."/>
            <person name="Barry K."/>
            <person name="Detter J.C."/>
            <person name="Glavina del Rio T."/>
            <person name="Hammon N."/>
            <person name="Israni S."/>
            <person name="Pitluck S."/>
            <person name="Goltsman E.G."/>
            <person name="Martinez M."/>
            <person name="Schmutz J."/>
            <person name="Larimer F."/>
            <person name="Land M."/>
            <person name="Hauser L."/>
            <person name="Kyrpides N."/>
            <person name="Kim E."/>
            <person name="Boone D.R."/>
            <person name="Brockman F."/>
            <person name="Culley D."/>
            <person name="Ferry J."/>
            <person name="Gunsalus R."/>
            <person name="McInerney M.J."/>
            <person name="Morrison M."/>
            <person name="Plugge C."/>
            <person name="Rohlin L."/>
            <person name="Scholten J."/>
            <person name="Sieber J."/>
            <person name="Stams A.J.M."/>
            <person name="Worm P."/>
            <person name="Henstra A.M."/>
            <person name="Richardson P."/>
        </authorList>
    </citation>
    <scope>NUCLEOTIDE SEQUENCE [LARGE SCALE GENOMIC DNA]</scope>
    <source>
        <strain evidence="9">DSM 10017 / MPOB</strain>
    </source>
</reference>
<evidence type="ECO:0000256" key="7">
    <source>
        <dbReference type="SAM" id="SignalP"/>
    </source>
</evidence>
<feature type="signal peptide" evidence="7">
    <location>
        <begin position="1"/>
        <end position="20"/>
    </location>
</feature>
<feature type="compositionally biased region" description="Low complexity" evidence="6">
    <location>
        <begin position="37"/>
        <end position="62"/>
    </location>
</feature>
<keyword evidence="5" id="KW-1003">Cell membrane</keyword>
<evidence type="ECO:0000313" key="8">
    <source>
        <dbReference type="EMBL" id="ABK18962.1"/>
    </source>
</evidence>
<evidence type="ECO:0000256" key="1">
    <source>
        <dbReference type="ARBA" id="ARBA00004141"/>
    </source>
</evidence>
<gene>
    <name evidence="8" type="ordered locus">Sfum_3289</name>
</gene>
<dbReference type="InParanoid" id="A0LNG0"/>
<feature type="transmembrane region" description="Helical" evidence="5">
    <location>
        <begin position="292"/>
        <end position="317"/>
    </location>
</feature>